<gene>
    <name evidence="1" type="ORF">VKT23_011006</name>
</gene>
<evidence type="ECO:0000313" key="2">
    <source>
        <dbReference type="Proteomes" id="UP001498398"/>
    </source>
</evidence>
<proteinExistence type="predicted"/>
<evidence type="ECO:0000313" key="1">
    <source>
        <dbReference type="EMBL" id="KAK7455135.1"/>
    </source>
</evidence>
<accession>A0ABR1JDQ2</accession>
<comment type="caution">
    <text evidence="1">The sequence shown here is derived from an EMBL/GenBank/DDBJ whole genome shotgun (WGS) entry which is preliminary data.</text>
</comment>
<protein>
    <submittedName>
        <fullName evidence="1">Uncharacterized protein</fullName>
    </submittedName>
</protein>
<dbReference type="Proteomes" id="UP001498398">
    <property type="component" value="Unassembled WGS sequence"/>
</dbReference>
<keyword evidence="2" id="KW-1185">Reference proteome</keyword>
<reference evidence="1 2" key="1">
    <citation type="submission" date="2024-01" db="EMBL/GenBank/DDBJ databases">
        <title>A draft genome for the cacao thread blight pathogen Marasmiellus scandens.</title>
        <authorList>
            <person name="Baruah I.K."/>
            <person name="Leung J."/>
            <person name="Bukari Y."/>
            <person name="Amoako-Attah I."/>
            <person name="Meinhardt L.W."/>
            <person name="Bailey B.A."/>
            <person name="Cohen S.P."/>
        </authorList>
    </citation>
    <scope>NUCLEOTIDE SEQUENCE [LARGE SCALE GENOMIC DNA]</scope>
    <source>
        <strain evidence="1 2">GH-19</strain>
    </source>
</reference>
<name>A0ABR1JDQ2_9AGAR</name>
<organism evidence="1 2">
    <name type="scientific">Marasmiellus scandens</name>
    <dbReference type="NCBI Taxonomy" id="2682957"/>
    <lineage>
        <taxon>Eukaryota</taxon>
        <taxon>Fungi</taxon>
        <taxon>Dikarya</taxon>
        <taxon>Basidiomycota</taxon>
        <taxon>Agaricomycotina</taxon>
        <taxon>Agaricomycetes</taxon>
        <taxon>Agaricomycetidae</taxon>
        <taxon>Agaricales</taxon>
        <taxon>Marasmiineae</taxon>
        <taxon>Omphalotaceae</taxon>
        <taxon>Marasmiellus</taxon>
    </lineage>
</organism>
<dbReference type="EMBL" id="JBANRG010000023">
    <property type="protein sequence ID" value="KAK7455135.1"/>
    <property type="molecule type" value="Genomic_DNA"/>
</dbReference>
<sequence>MKYPGVRPDMLFPVVPNIYHPTSCPDHPPVSPGRPLPWNDCYMSGFVRLEVRCQTEWSDNEISAPYQTARMDAFEVSGQGEEDGTDIYGALLNQALFVHSRDGSFVSDLPSENEAEGVEVDSEDPVILSEKNIVTITGHCDFGDKVVVQCSTDLSNLDAVNHPDELYQLMVQFERLKTGLETNRKLRQIEEAHKIDEEHFARYPVPDILPASGTLPARLLARCGKVLKKIVSASWLKRVDCMKSTNLKSQG</sequence>